<dbReference type="PATRIC" id="fig|1423802.4.peg.1481"/>
<keyword evidence="9" id="KW-1185">Reference proteome</keyword>
<evidence type="ECO:0000256" key="4">
    <source>
        <dbReference type="PIRSR" id="PIRSR000097-1"/>
    </source>
</evidence>
<evidence type="ECO:0000256" key="6">
    <source>
        <dbReference type="PIRSR" id="PIRSR000097-3"/>
    </source>
</evidence>
<dbReference type="Gene3D" id="3.20.20.100">
    <property type="entry name" value="NADP-dependent oxidoreductase domain"/>
    <property type="match status" value="1"/>
</dbReference>
<feature type="binding site" evidence="5">
    <location>
        <position position="121"/>
    </location>
    <ligand>
        <name>substrate</name>
    </ligand>
</feature>
<keyword evidence="3" id="KW-0560">Oxidoreductase</keyword>
<dbReference type="CDD" id="cd19071">
    <property type="entry name" value="AKR_AKR1-5-like"/>
    <property type="match status" value="1"/>
</dbReference>
<evidence type="ECO:0000256" key="3">
    <source>
        <dbReference type="ARBA" id="ARBA00023002"/>
    </source>
</evidence>
<evidence type="ECO:0000259" key="7">
    <source>
        <dbReference type="Pfam" id="PF00248"/>
    </source>
</evidence>
<dbReference type="PANTHER" id="PTHR43827">
    <property type="entry name" value="2,5-DIKETO-D-GLUCONIC ACID REDUCTASE"/>
    <property type="match status" value="1"/>
</dbReference>
<evidence type="ECO:0000256" key="2">
    <source>
        <dbReference type="ARBA" id="ARBA00022857"/>
    </source>
</evidence>
<proteinExistence type="inferred from homology"/>
<dbReference type="PANTHER" id="PTHR43827:SF3">
    <property type="entry name" value="NADP-DEPENDENT OXIDOREDUCTASE DOMAIN-CONTAINING PROTEIN"/>
    <property type="match status" value="1"/>
</dbReference>
<dbReference type="SUPFAM" id="SSF51430">
    <property type="entry name" value="NAD(P)-linked oxidoreductase"/>
    <property type="match status" value="1"/>
</dbReference>
<dbReference type="Proteomes" id="UP000051256">
    <property type="component" value="Unassembled WGS sequence"/>
</dbReference>
<dbReference type="InterPro" id="IPR020471">
    <property type="entry name" value="AKR"/>
</dbReference>
<dbReference type="Pfam" id="PF00248">
    <property type="entry name" value="Aldo_ket_red"/>
    <property type="match status" value="1"/>
</dbReference>
<dbReference type="FunFam" id="3.20.20.100:FF:000015">
    <property type="entry name" value="Oxidoreductase, aldo/keto reductase family"/>
    <property type="match status" value="1"/>
</dbReference>
<evidence type="ECO:0000256" key="5">
    <source>
        <dbReference type="PIRSR" id="PIRSR000097-2"/>
    </source>
</evidence>
<comment type="caution">
    <text evidence="8">The sequence shown here is derived from an EMBL/GenBank/DDBJ whole genome shotgun (WGS) entry which is preliminary data.</text>
</comment>
<comment type="similarity">
    <text evidence="1">Belongs to the aldo/keto reductase family.</text>
</comment>
<dbReference type="PROSITE" id="PS00062">
    <property type="entry name" value="ALDOKETO_REDUCTASE_2"/>
    <property type="match status" value="1"/>
</dbReference>
<dbReference type="AlphaFoldDB" id="A0A0R2CT12"/>
<gene>
    <name evidence="8" type="ORF">FC56_GL001463</name>
</gene>
<evidence type="ECO:0000313" key="8">
    <source>
        <dbReference type="EMBL" id="KRM94506.1"/>
    </source>
</evidence>
<dbReference type="STRING" id="1423802.FC56_GL001463"/>
<accession>A0A0R2CT12</accession>
<reference evidence="8 9" key="1">
    <citation type="journal article" date="2015" name="Genome Announc.">
        <title>Expanding the biotechnology potential of lactobacilli through comparative genomics of 213 strains and associated genera.</title>
        <authorList>
            <person name="Sun Z."/>
            <person name="Harris H.M."/>
            <person name="McCann A."/>
            <person name="Guo C."/>
            <person name="Argimon S."/>
            <person name="Zhang W."/>
            <person name="Yang X."/>
            <person name="Jeffery I.B."/>
            <person name="Cooney J.C."/>
            <person name="Kagawa T.F."/>
            <person name="Liu W."/>
            <person name="Song Y."/>
            <person name="Salvetti E."/>
            <person name="Wrobel A."/>
            <person name="Rasinkangas P."/>
            <person name="Parkhill J."/>
            <person name="Rea M.C."/>
            <person name="O'Sullivan O."/>
            <person name="Ritari J."/>
            <person name="Douillard F.P."/>
            <person name="Paul Ross R."/>
            <person name="Yang R."/>
            <person name="Briner A.E."/>
            <person name="Felis G.E."/>
            <person name="de Vos W.M."/>
            <person name="Barrangou R."/>
            <person name="Klaenhammer T.R."/>
            <person name="Caufield P.W."/>
            <person name="Cui Y."/>
            <person name="Zhang H."/>
            <person name="O'Toole P.W."/>
        </authorList>
    </citation>
    <scope>NUCLEOTIDE SEQUENCE [LARGE SCALE GENOMIC DNA]</scope>
    <source>
        <strain evidence="8 9">DSM 24302</strain>
    </source>
</reference>
<feature type="site" description="Lowers pKa of active site Tyr" evidence="6">
    <location>
        <position position="88"/>
    </location>
</feature>
<name>A0A0R2CT12_9LACO</name>
<dbReference type="PROSITE" id="PS00798">
    <property type="entry name" value="ALDOKETO_REDUCTASE_1"/>
    <property type="match status" value="1"/>
</dbReference>
<dbReference type="PIRSF" id="PIRSF000097">
    <property type="entry name" value="AKR"/>
    <property type="match status" value="1"/>
</dbReference>
<feature type="active site" description="Proton donor" evidence="4">
    <location>
        <position position="63"/>
    </location>
</feature>
<evidence type="ECO:0000313" key="9">
    <source>
        <dbReference type="Proteomes" id="UP000051256"/>
    </source>
</evidence>
<keyword evidence="2" id="KW-0521">NADP</keyword>
<dbReference type="InterPro" id="IPR023210">
    <property type="entry name" value="NADP_OxRdtase_dom"/>
</dbReference>
<sequence length="293" mass="32403">MYLLKEIGGIVLAGLTDTYTLSNGNKIPVVGFGTWQADGDEAYDSVLAALKAGYRHIDTAAGYGNEEFVGQAIKDSGVDRKDIFVTTKLWNNDHGYEATKLAFADSLSKLGLDYVDLYLIHWPNPVNFRSNWKEVNAQSWKAMEEFYKSGQAKAIGVSNFKPHHLDALLETAEITPMVNQIFLNPSDLQPGVVEYNDDHDILSEAYSPLGTGSVLKIPALNDIAAKYNKSAAQVVLRWSLQHGFLPLPKSVHEEYIKANADIFDFELEPADMKTIDGFHGQAELVTDPDTADF</sequence>
<dbReference type="InterPro" id="IPR036812">
    <property type="entry name" value="NAD(P)_OxRdtase_dom_sf"/>
</dbReference>
<evidence type="ECO:0000256" key="1">
    <source>
        <dbReference type="ARBA" id="ARBA00007905"/>
    </source>
</evidence>
<dbReference type="InterPro" id="IPR018170">
    <property type="entry name" value="Aldo/ket_reductase_CS"/>
</dbReference>
<dbReference type="PRINTS" id="PR00069">
    <property type="entry name" value="ALDKETRDTASE"/>
</dbReference>
<organism evidence="8 9">
    <name type="scientific">Lentilactobacillus senioris DSM 24302 = JCM 17472</name>
    <dbReference type="NCBI Taxonomy" id="1423802"/>
    <lineage>
        <taxon>Bacteria</taxon>
        <taxon>Bacillati</taxon>
        <taxon>Bacillota</taxon>
        <taxon>Bacilli</taxon>
        <taxon>Lactobacillales</taxon>
        <taxon>Lactobacillaceae</taxon>
        <taxon>Lentilactobacillus</taxon>
    </lineage>
</organism>
<feature type="domain" description="NADP-dependent oxidoreductase" evidence="7">
    <location>
        <begin position="30"/>
        <end position="277"/>
    </location>
</feature>
<dbReference type="GO" id="GO:0016616">
    <property type="term" value="F:oxidoreductase activity, acting on the CH-OH group of donors, NAD or NADP as acceptor"/>
    <property type="evidence" value="ECO:0007669"/>
    <property type="project" value="UniProtKB-ARBA"/>
</dbReference>
<dbReference type="EMBL" id="AYZR01000004">
    <property type="protein sequence ID" value="KRM94506.1"/>
    <property type="molecule type" value="Genomic_DNA"/>
</dbReference>
<protein>
    <submittedName>
        <fullName evidence="8">Methylglyoxal reductase</fullName>
    </submittedName>
</protein>